<evidence type="ECO:0000256" key="1">
    <source>
        <dbReference type="SAM" id="Phobius"/>
    </source>
</evidence>
<feature type="transmembrane region" description="Helical" evidence="1">
    <location>
        <begin position="65"/>
        <end position="85"/>
    </location>
</feature>
<gene>
    <name evidence="2" type="ORF">J2S05_003447</name>
</gene>
<proteinExistence type="predicted"/>
<protein>
    <submittedName>
        <fullName evidence="2">Phosphatidylserine synthase</fullName>
    </submittedName>
</protein>
<accession>A0ABT9YMC8</accession>
<keyword evidence="1" id="KW-1133">Transmembrane helix</keyword>
<name>A0ABT9YMC8_9BACI</name>
<organism evidence="2 3">
    <name type="scientific">Alkalicoccobacillus murimartini</name>
    <dbReference type="NCBI Taxonomy" id="171685"/>
    <lineage>
        <taxon>Bacteria</taxon>
        <taxon>Bacillati</taxon>
        <taxon>Bacillota</taxon>
        <taxon>Bacilli</taxon>
        <taxon>Bacillales</taxon>
        <taxon>Bacillaceae</taxon>
        <taxon>Alkalicoccobacillus</taxon>
    </lineage>
</organism>
<evidence type="ECO:0000313" key="3">
    <source>
        <dbReference type="Proteomes" id="UP001225034"/>
    </source>
</evidence>
<comment type="caution">
    <text evidence="2">The sequence shown here is derived from an EMBL/GenBank/DDBJ whole genome shotgun (WGS) entry which is preliminary data.</text>
</comment>
<feature type="transmembrane region" description="Helical" evidence="1">
    <location>
        <begin position="28"/>
        <end position="53"/>
    </location>
</feature>
<keyword evidence="1" id="KW-0472">Membrane</keyword>
<sequence>MKNVILAMQIIVYSLFLLLVIKDFLPNLLIFNTLTTPTIVVSMIILSLVETILSSTTKIKTNKEHFWISSISISLFVLLIVIFVLQGIQSQSGLVNPVLFLLFIYTIYETHKNYKEMKKTTELHNV</sequence>
<dbReference type="Proteomes" id="UP001225034">
    <property type="component" value="Unassembled WGS sequence"/>
</dbReference>
<feature type="transmembrane region" description="Helical" evidence="1">
    <location>
        <begin position="91"/>
        <end position="108"/>
    </location>
</feature>
<reference evidence="2 3" key="1">
    <citation type="submission" date="2023-07" db="EMBL/GenBank/DDBJ databases">
        <title>Genomic Encyclopedia of Type Strains, Phase IV (KMG-IV): sequencing the most valuable type-strain genomes for metagenomic binning, comparative biology and taxonomic classification.</title>
        <authorList>
            <person name="Goeker M."/>
        </authorList>
    </citation>
    <scope>NUCLEOTIDE SEQUENCE [LARGE SCALE GENOMIC DNA]</scope>
    <source>
        <strain evidence="2 3">DSM 19154</strain>
    </source>
</reference>
<keyword evidence="1" id="KW-0812">Transmembrane</keyword>
<feature type="transmembrane region" description="Helical" evidence="1">
    <location>
        <begin position="5"/>
        <end position="22"/>
    </location>
</feature>
<dbReference type="EMBL" id="JAUSUA010000006">
    <property type="protein sequence ID" value="MDQ0208635.1"/>
    <property type="molecule type" value="Genomic_DNA"/>
</dbReference>
<keyword evidence="3" id="KW-1185">Reference proteome</keyword>
<evidence type="ECO:0000313" key="2">
    <source>
        <dbReference type="EMBL" id="MDQ0208635.1"/>
    </source>
</evidence>